<dbReference type="KEGG" id="cput:CONPUDRAFT_86438"/>
<proteinExistence type="predicted"/>
<dbReference type="InterPro" id="IPR010708">
    <property type="entry name" value="5'(3')-deoxyribonucleotidase"/>
</dbReference>
<sequence length="308" mass="34220">MFGEDTSSDSLSATLSPVEDAQTSVSSSQMSKLRDLVAPEDGPVIAVDLDDVLSQTNEVVSQWHNEAFGSKVTLDNFYYYYYWKNPYWGTPLETHTKVRDFYTTGRIFDAIPVPGAKEGVMALRNMGYRLVVVTARGNDWHTSSWAWVEKHFPGLFHSLICTGQFANSGPKQANGSVFTATKLSKADVCIDLGAKVLIDDSIENALSCARHKPMQESSQNTLGPPTVLLFGAYQWNSRISSQSTDEREDMAYDSRVERTGGTSFLDEDQAAAQLELDDVNFGKTRICRVKDWSAVVKWIRAESDAGRL</sequence>
<evidence type="ECO:0000256" key="2">
    <source>
        <dbReference type="SAM" id="MobiDB-lite"/>
    </source>
</evidence>
<dbReference type="OMA" id="FGDYEWN"/>
<dbReference type="OrthoDB" id="10248475at2759"/>
<feature type="region of interest" description="Disordered" evidence="2">
    <location>
        <begin position="1"/>
        <end position="29"/>
    </location>
</feature>
<accession>A0A5M3N583</accession>
<dbReference type="GO" id="GO:0009264">
    <property type="term" value="P:deoxyribonucleotide catabolic process"/>
    <property type="evidence" value="ECO:0007669"/>
    <property type="project" value="InterPro"/>
</dbReference>
<reference evidence="4" key="1">
    <citation type="journal article" date="2012" name="Science">
        <title>The Paleozoic origin of enzymatic lignin decomposition reconstructed from 31 fungal genomes.</title>
        <authorList>
            <person name="Floudas D."/>
            <person name="Binder M."/>
            <person name="Riley R."/>
            <person name="Barry K."/>
            <person name="Blanchette R.A."/>
            <person name="Henrissat B."/>
            <person name="Martinez A.T."/>
            <person name="Otillar R."/>
            <person name="Spatafora J.W."/>
            <person name="Yadav J.S."/>
            <person name="Aerts A."/>
            <person name="Benoit I."/>
            <person name="Boyd A."/>
            <person name="Carlson A."/>
            <person name="Copeland A."/>
            <person name="Coutinho P.M."/>
            <person name="de Vries R.P."/>
            <person name="Ferreira P."/>
            <person name="Findley K."/>
            <person name="Foster B."/>
            <person name="Gaskell J."/>
            <person name="Glotzer D."/>
            <person name="Gorecki P."/>
            <person name="Heitman J."/>
            <person name="Hesse C."/>
            <person name="Hori C."/>
            <person name="Igarashi K."/>
            <person name="Jurgens J.A."/>
            <person name="Kallen N."/>
            <person name="Kersten P."/>
            <person name="Kohler A."/>
            <person name="Kuees U."/>
            <person name="Kumar T.K.A."/>
            <person name="Kuo A."/>
            <person name="LaButti K."/>
            <person name="Larrondo L.F."/>
            <person name="Lindquist E."/>
            <person name="Ling A."/>
            <person name="Lombard V."/>
            <person name="Lucas S."/>
            <person name="Lundell T."/>
            <person name="Martin R."/>
            <person name="McLaughlin D.J."/>
            <person name="Morgenstern I."/>
            <person name="Morin E."/>
            <person name="Murat C."/>
            <person name="Nagy L.G."/>
            <person name="Nolan M."/>
            <person name="Ohm R.A."/>
            <person name="Patyshakuliyeva A."/>
            <person name="Rokas A."/>
            <person name="Ruiz-Duenas F.J."/>
            <person name="Sabat G."/>
            <person name="Salamov A."/>
            <person name="Samejima M."/>
            <person name="Schmutz J."/>
            <person name="Slot J.C."/>
            <person name="St John F."/>
            <person name="Stenlid J."/>
            <person name="Sun H."/>
            <person name="Sun S."/>
            <person name="Syed K."/>
            <person name="Tsang A."/>
            <person name="Wiebenga A."/>
            <person name="Young D."/>
            <person name="Pisabarro A."/>
            <person name="Eastwood D.C."/>
            <person name="Martin F."/>
            <person name="Cullen D."/>
            <person name="Grigoriev I.V."/>
            <person name="Hibbett D.S."/>
        </authorList>
    </citation>
    <scope>NUCLEOTIDE SEQUENCE [LARGE SCALE GENOMIC DNA]</scope>
    <source>
        <strain evidence="4">RWD-64-598 SS2</strain>
    </source>
</reference>
<name>A0A5M3N583_CONPW</name>
<dbReference type="AlphaFoldDB" id="A0A5M3N583"/>
<evidence type="ECO:0000256" key="1">
    <source>
        <dbReference type="PIRSR" id="PIRSR610708-1"/>
    </source>
</evidence>
<dbReference type="InterPro" id="IPR023214">
    <property type="entry name" value="HAD_sf"/>
</dbReference>
<gene>
    <name evidence="3" type="ORF">CONPUDRAFT_86438</name>
</gene>
<comment type="caution">
    <text evidence="3">The sequence shown here is derived from an EMBL/GenBank/DDBJ whole genome shotgun (WGS) entry which is preliminary data.</text>
</comment>
<evidence type="ECO:0000313" key="4">
    <source>
        <dbReference type="Proteomes" id="UP000053558"/>
    </source>
</evidence>
<dbReference type="InterPro" id="IPR036412">
    <property type="entry name" value="HAD-like_sf"/>
</dbReference>
<dbReference type="PANTHER" id="PTHR35134:SF2">
    <property type="entry name" value="NUCLEOTIDASE YQFW-RELATED"/>
    <property type="match status" value="1"/>
</dbReference>
<evidence type="ECO:0000313" key="3">
    <source>
        <dbReference type="EMBL" id="EIW86468.1"/>
    </source>
</evidence>
<evidence type="ECO:0008006" key="5">
    <source>
        <dbReference type="Google" id="ProtNLM"/>
    </source>
</evidence>
<protein>
    <recommendedName>
        <fullName evidence="5">Swiss Army Knife RNA repair protein HAD domain-containing protein</fullName>
    </recommendedName>
</protein>
<feature type="active site" description="Nucleophile" evidence="1">
    <location>
        <position position="48"/>
    </location>
</feature>
<dbReference type="PANTHER" id="PTHR35134">
    <property type="entry name" value="NUCLEOTIDASE YQFW-RELATED"/>
    <property type="match status" value="1"/>
</dbReference>
<dbReference type="SUPFAM" id="SSF56784">
    <property type="entry name" value="HAD-like"/>
    <property type="match status" value="1"/>
</dbReference>
<dbReference type="GO" id="GO:0008253">
    <property type="term" value="F:5'-nucleotidase activity"/>
    <property type="evidence" value="ECO:0007669"/>
    <property type="project" value="InterPro"/>
</dbReference>
<dbReference type="EMBL" id="JH711573">
    <property type="protein sequence ID" value="EIW86468.1"/>
    <property type="molecule type" value="Genomic_DNA"/>
</dbReference>
<feature type="active site" description="Proton donor" evidence="1">
    <location>
        <position position="50"/>
    </location>
</feature>
<dbReference type="Pfam" id="PF06941">
    <property type="entry name" value="NT5C"/>
    <property type="match status" value="1"/>
</dbReference>
<dbReference type="GeneID" id="19211115"/>
<dbReference type="Proteomes" id="UP000053558">
    <property type="component" value="Unassembled WGS sequence"/>
</dbReference>
<dbReference type="Gene3D" id="3.40.50.1000">
    <property type="entry name" value="HAD superfamily/HAD-like"/>
    <property type="match status" value="1"/>
</dbReference>
<dbReference type="RefSeq" id="XP_007763254.1">
    <property type="nucleotide sequence ID" value="XM_007765064.1"/>
</dbReference>
<organism evidence="3 4">
    <name type="scientific">Coniophora puteana (strain RWD-64-598)</name>
    <name type="common">Brown rot fungus</name>
    <dbReference type="NCBI Taxonomy" id="741705"/>
    <lineage>
        <taxon>Eukaryota</taxon>
        <taxon>Fungi</taxon>
        <taxon>Dikarya</taxon>
        <taxon>Basidiomycota</taxon>
        <taxon>Agaricomycotina</taxon>
        <taxon>Agaricomycetes</taxon>
        <taxon>Agaricomycetidae</taxon>
        <taxon>Boletales</taxon>
        <taxon>Coniophorineae</taxon>
        <taxon>Coniophoraceae</taxon>
        <taxon>Coniophora</taxon>
    </lineage>
</organism>
<dbReference type="InterPro" id="IPR052419">
    <property type="entry name" value="5_3-deoxyribonucleotidase-like"/>
</dbReference>
<keyword evidence="4" id="KW-1185">Reference proteome</keyword>